<organism evidence="1 2">
    <name type="scientific">Tegillarca granosa</name>
    <name type="common">Malaysian cockle</name>
    <name type="synonym">Anadara granosa</name>
    <dbReference type="NCBI Taxonomy" id="220873"/>
    <lineage>
        <taxon>Eukaryota</taxon>
        <taxon>Metazoa</taxon>
        <taxon>Spiralia</taxon>
        <taxon>Lophotrochozoa</taxon>
        <taxon>Mollusca</taxon>
        <taxon>Bivalvia</taxon>
        <taxon>Autobranchia</taxon>
        <taxon>Pteriomorphia</taxon>
        <taxon>Arcoida</taxon>
        <taxon>Arcoidea</taxon>
        <taxon>Arcidae</taxon>
        <taxon>Tegillarca</taxon>
    </lineage>
</organism>
<dbReference type="EMBL" id="JARBDR010000919">
    <property type="protein sequence ID" value="KAJ8299995.1"/>
    <property type="molecule type" value="Genomic_DNA"/>
</dbReference>
<dbReference type="Proteomes" id="UP001217089">
    <property type="component" value="Unassembled WGS sequence"/>
</dbReference>
<keyword evidence="2" id="KW-1185">Reference proteome</keyword>
<protein>
    <submittedName>
        <fullName evidence="1">Uncharacterized protein</fullName>
    </submittedName>
</protein>
<proteinExistence type="predicted"/>
<reference evidence="1 2" key="1">
    <citation type="submission" date="2022-12" db="EMBL/GenBank/DDBJ databases">
        <title>Chromosome-level genome of Tegillarca granosa.</title>
        <authorList>
            <person name="Kim J."/>
        </authorList>
    </citation>
    <scope>NUCLEOTIDE SEQUENCE [LARGE SCALE GENOMIC DNA]</scope>
    <source>
        <strain evidence="1">Teg-2019</strain>
        <tissue evidence="1">Adductor muscle</tissue>
    </source>
</reference>
<comment type="caution">
    <text evidence="1">The sequence shown here is derived from an EMBL/GenBank/DDBJ whole genome shotgun (WGS) entry which is preliminary data.</text>
</comment>
<dbReference type="InterPro" id="IPR027484">
    <property type="entry name" value="PInositol-4-P-5-kinase_N"/>
</dbReference>
<gene>
    <name evidence="1" type="ORF">KUTeg_021514</name>
</gene>
<name>A0ABQ9E913_TEGGR</name>
<evidence type="ECO:0000313" key="1">
    <source>
        <dbReference type="EMBL" id="KAJ8299995.1"/>
    </source>
</evidence>
<dbReference type="Gene3D" id="3.30.800.10">
    <property type="entry name" value="Phosphatidylinositol Phosphate Kinase II Beta"/>
    <property type="match status" value="1"/>
</dbReference>
<sequence>MSGNKIQSETSVSKQHVHSNRWVKLRQKWKHRGVVEVNEHHRGYHILNNLRNGIRDLLYNHQNLGPKVELNVDDHRHVIQHTETICGKTYIFSSYASSVFASIRHAVSVSELEFLESIAPSNLPYLEFITMTSSTY</sequence>
<evidence type="ECO:0000313" key="2">
    <source>
        <dbReference type="Proteomes" id="UP001217089"/>
    </source>
</evidence>
<accession>A0ABQ9E913</accession>